<evidence type="ECO:0000313" key="4">
    <source>
        <dbReference type="Proteomes" id="UP001201397"/>
    </source>
</evidence>
<keyword evidence="2" id="KW-1133">Transmembrane helix</keyword>
<dbReference type="RefSeq" id="WP_237092387.1">
    <property type="nucleotide sequence ID" value="NZ_JAKKDL010000002.1"/>
</dbReference>
<dbReference type="EMBL" id="JAKKDL010000002">
    <property type="protein sequence ID" value="MCF7529085.1"/>
    <property type="molecule type" value="Genomic_DNA"/>
</dbReference>
<keyword evidence="2" id="KW-0472">Membrane</keyword>
<evidence type="ECO:0000256" key="1">
    <source>
        <dbReference type="SAM" id="MobiDB-lite"/>
    </source>
</evidence>
<feature type="compositionally biased region" description="Basic and acidic residues" evidence="1">
    <location>
        <begin position="149"/>
        <end position="198"/>
    </location>
</feature>
<sequence length="198" mass="21702">MPASHSHTPFRLKPKHLINAVLGICLLAIAIVAAGIFGTFNRQDTEAVRTEQQTQVELWKPGKGNSQTATVGGQDLFQPQPSAEQNDSAESDTAAADAPLPPPRRVAPKPKPRPRETAATTERSGVETAEPAAVAENRETPIRAANSENRSESRRETQPVRHERSEVKSEPKPQPKAEHRHESRAEPKAHKDVIDNLF</sequence>
<name>A0AAW5AKT6_9NEIS</name>
<feature type="region of interest" description="Disordered" evidence="1">
    <location>
        <begin position="58"/>
        <end position="198"/>
    </location>
</feature>
<comment type="caution">
    <text evidence="3">The sequence shown here is derived from an EMBL/GenBank/DDBJ whole genome shotgun (WGS) entry which is preliminary data.</text>
</comment>
<dbReference type="Proteomes" id="UP001201397">
    <property type="component" value="Unassembled WGS sequence"/>
</dbReference>
<proteinExistence type="predicted"/>
<dbReference type="AlphaFoldDB" id="A0AAW5AKT6"/>
<protein>
    <submittedName>
        <fullName evidence="3">Uncharacterized protein</fullName>
    </submittedName>
</protein>
<accession>A0AAW5AKT6</accession>
<evidence type="ECO:0000256" key="2">
    <source>
        <dbReference type="SAM" id="Phobius"/>
    </source>
</evidence>
<keyword evidence="2" id="KW-0812">Transmembrane</keyword>
<gene>
    <name evidence="3" type="ORF">L4H06_02380</name>
</gene>
<evidence type="ECO:0000313" key="3">
    <source>
        <dbReference type="EMBL" id="MCF7529085.1"/>
    </source>
</evidence>
<reference evidence="3" key="1">
    <citation type="submission" date="2022-01" db="EMBL/GenBank/DDBJ databases">
        <title>Neisseria sp. ZJ104.</title>
        <authorList>
            <person name="Yang C."/>
        </authorList>
    </citation>
    <scope>NUCLEOTIDE SEQUENCE</scope>
    <source>
        <strain evidence="3">ZJ104</strain>
    </source>
</reference>
<feature type="transmembrane region" description="Helical" evidence="2">
    <location>
        <begin position="20"/>
        <end position="40"/>
    </location>
</feature>
<feature type="compositionally biased region" description="Polar residues" evidence="1">
    <location>
        <begin position="64"/>
        <end position="86"/>
    </location>
</feature>
<organism evidence="3 4">
    <name type="scientific">Neisseria lisongii</name>
    <dbReference type="NCBI Taxonomy" id="2912188"/>
    <lineage>
        <taxon>Bacteria</taxon>
        <taxon>Pseudomonadati</taxon>
        <taxon>Pseudomonadota</taxon>
        <taxon>Betaproteobacteria</taxon>
        <taxon>Neisseriales</taxon>
        <taxon>Neisseriaceae</taxon>
        <taxon>Neisseria</taxon>
    </lineage>
</organism>